<dbReference type="PANTHER" id="PTHR34857">
    <property type="entry name" value="SLL0384 PROTEIN"/>
    <property type="match status" value="1"/>
</dbReference>
<keyword evidence="4 6" id="KW-1133">Transmembrane helix</keyword>
<gene>
    <name evidence="7" type="ORF">D3A95_06580</name>
</gene>
<reference evidence="8" key="1">
    <citation type="submission" date="2018-09" db="EMBL/GenBank/DDBJ databases">
        <title>Complete genome sequence of thermophilic cyanobacteria strain Thermosynechococcus elongatus PKUAC-SCTE542.</title>
        <authorList>
            <person name="Liang Y."/>
            <person name="Tang J."/>
            <person name="Daroch M."/>
        </authorList>
    </citation>
    <scope>NUCLEOTIDE SEQUENCE [LARGE SCALE GENOMIC DNA]</scope>
    <source>
        <strain evidence="8">E542</strain>
    </source>
</reference>
<evidence type="ECO:0000313" key="7">
    <source>
        <dbReference type="EMBL" id="QLL29147.1"/>
    </source>
</evidence>
<dbReference type="PANTHER" id="PTHR34857:SF2">
    <property type="entry name" value="SLL0384 PROTEIN"/>
    <property type="match status" value="1"/>
</dbReference>
<dbReference type="GO" id="GO:0005886">
    <property type="term" value="C:plasma membrane"/>
    <property type="evidence" value="ECO:0007669"/>
    <property type="project" value="UniProtKB-ARBA"/>
</dbReference>
<dbReference type="Proteomes" id="UP000261812">
    <property type="component" value="Chromosome"/>
</dbReference>
<evidence type="ECO:0000256" key="3">
    <source>
        <dbReference type="ARBA" id="ARBA00022692"/>
    </source>
</evidence>
<evidence type="ECO:0000256" key="2">
    <source>
        <dbReference type="ARBA" id="ARBA00022475"/>
    </source>
</evidence>
<dbReference type="InterPro" id="IPR051611">
    <property type="entry name" value="ECF_transporter_component"/>
</dbReference>
<accession>A0A7D6ERL7</accession>
<dbReference type="KEGG" id="tsq:D3A95_06580"/>
<evidence type="ECO:0000256" key="5">
    <source>
        <dbReference type="ARBA" id="ARBA00023136"/>
    </source>
</evidence>
<evidence type="ECO:0008006" key="9">
    <source>
        <dbReference type="Google" id="ProtNLM"/>
    </source>
</evidence>
<keyword evidence="2" id="KW-1003">Cell membrane</keyword>
<evidence type="ECO:0000256" key="1">
    <source>
        <dbReference type="ARBA" id="ARBA00004141"/>
    </source>
</evidence>
<dbReference type="InterPro" id="IPR003339">
    <property type="entry name" value="ABC/ECF_trnsptr_transmembrane"/>
</dbReference>
<feature type="transmembrane region" description="Helical" evidence="6">
    <location>
        <begin position="30"/>
        <end position="47"/>
    </location>
</feature>
<comment type="subcellular location">
    <subcellularLocation>
        <location evidence="1">Membrane</location>
        <topology evidence="1">Multi-pass membrane protein</topology>
    </subcellularLocation>
</comment>
<organism evidence="7 8">
    <name type="scientific">Thermosynechococcus sichuanensis E542</name>
    <dbReference type="NCBI Taxonomy" id="2016101"/>
    <lineage>
        <taxon>Bacteria</taxon>
        <taxon>Bacillati</taxon>
        <taxon>Cyanobacteriota</taxon>
        <taxon>Cyanophyceae</taxon>
        <taxon>Acaryochloridales</taxon>
        <taxon>Thermosynechococcaceae</taxon>
        <taxon>Thermosynechococcus</taxon>
        <taxon>Thermosynechococcus sichuanensis</taxon>
    </lineage>
</organism>
<proteinExistence type="predicted"/>
<dbReference type="AlphaFoldDB" id="A0A7D6ERL7"/>
<protein>
    <recommendedName>
        <fullName evidence="9">Energy-coupling factor transporter transmembrane protein EcfT</fullName>
    </recommendedName>
</protein>
<feature type="transmembrane region" description="Helical" evidence="6">
    <location>
        <begin position="6"/>
        <end position="23"/>
    </location>
</feature>
<keyword evidence="3 6" id="KW-0812">Transmembrane</keyword>
<dbReference type="CDD" id="cd16914">
    <property type="entry name" value="EcfT"/>
    <property type="match status" value="1"/>
</dbReference>
<sequence>MSFRCWSPPARVMAILLWIFCISSLRRLESLAIATLLVTLLYLLSHIPWQRFGQRLQQMWLFLLGLWLLLAVTAWPIALLLTWRLVLCLALGVVLLESLTFSEWVQVCRWWGLPPLLVDTLALTYRYLFELESQLLQMQQALFLRGFRLSWRRLRPWAQVIGIFLIRAEERAQQIYLAMRLRGYGQVLHRRPQFPEGAPWSWGLTLGAGIGAGLLATYDVLGEIQLPF</sequence>
<keyword evidence="5 6" id="KW-0472">Membrane</keyword>
<keyword evidence="8" id="KW-1185">Reference proteome</keyword>
<dbReference type="EMBL" id="CP032152">
    <property type="protein sequence ID" value="QLL29147.1"/>
    <property type="molecule type" value="Genomic_DNA"/>
</dbReference>
<evidence type="ECO:0000256" key="4">
    <source>
        <dbReference type="ARBA" id="ARBA00022989"/>
    </source>
</evidence>
<name>A0A7D6ERL7_9CYAN</name>
<dbReference type="Pfam" id="PF02361">
    <property type="entry name" value="CbiQ"/>
    <property type="match status" value="1"/>
</dbReference>
<feature type="transmembrane region" description="Helical" evidence="6">
    <location>
        <begin position="59"/>
        <end position="78"/>
    </location>
</feature>
<evidence type="ECO:0000256" key="6">
    <source>
        <dbReference type="SAM" id="Phobius"/>
    </source>
</evidence>
<evidence type="ECO:0000313" key="8">
    <source>
        <dbReference type="Proteomes" id="UP000261812"/>
    </source>
</evidence>
<dbReference type="RefSeq" id="WP_181494278.1">
    <property type="nucleotide sequence ID" value="NZ_CP032152.1"/>
</dbReference>